<dbReference type="PRINTS" id="PR00505">
    <property type="entry name" value="D12N6MTFRASE"/>
</dbReference>
<dbReference type="GO" id="GO:0003700">
    <property type="term" value="F:DNA-binding transcription factor activity"/>
    <property type="evidence" value="ECO:0007669"/>
    <property type="project" value="InterPro"/>
</dbReference>
<keyword evidence="1" id="KW-0678">Repressor</keyword>
<organism evidence="9 10">
    <name type="scientific">bacterium (Candidatus Ratteibacteria) CG01_land_8_20_14_3_00_40_19</name>
    <dbReference type="NCBI Taxonomy" id="2014290"/>
    <lineage>
        <taxon>Bacteria</taxon>
        <taxon>Candidatus Ratteibacteria</taxon>
    </lineage>
</organism>
<evidence type="ECO:0000256" key="1">
    <source>
        <dbReference type="ARBA" id="ARBA00022491"/>
    </source>
</evidence>
<dbReference type="AlphaFoldDB" id="A0A2M7EAT2"/>
<dbReference type="GO" id="GO:0032259">
    <property type="term" value="P:methylation"/>
    <property type="evidence" value="ECO:0007669"/>
    <property type="project" value="UniProtKB-KW"/>
</dbReference>
<evidence type="ECO:0000313" key="9">
    <source>
        <dbReference type="EMBL" id="PIV64794.1"/>
    </source>
</evidence>
<evidence type="ECO:0000256" key="6">
    <source>
        <dbReference type="ARBA" id="ARBA00023125"/>
    </source>
</evidence>
<dbReference type="SMART" id="SM00422">
    <property type="entry name" value="HTH_MERR"/>
    <property type="match status" value="1"/>
</dbReference>
<dbReference type="InterPro" id="IPR000551">
    <property type="entry name" value="MerR-type_HTH_dom"/>
</dbReference>
<dbReference type="InterPro" id="IPR047057">
    <property type="entry name" value="MerR_fam"/>
</dbReference>
<keyword evidence="2 9" id="KW-0489">Methyltransferase</keyword>
<keyword evidence="6" id="KW-0238">DNA-binding</keyword>
<dbReference type="InterPro" id="IPR009061">
    <property type="entry name" value="DNA-bd_dom_put_sf"/>
</dbReference>
<keyword evidence="5" id="KW-0805">Transcription regulation</keyword>
<keyword evidence="7" id="KW-0804">Transcription</keyword>
<evidence type="ECO:0000313" key="10">
    <source>
        <dbReference type="Proteomes" id="UP000228886"/>
    </source>
</evidence>
<evidence type="ECO:0000256" key="7">
    <source>
        <dbReference type="ARBA" id="ARBA00023163"/>
    </source>
</evidence>
<evidence type="ECO:0000256" key="4">
    <source>
        <dbReference type="ARBA" id="ARBA00022691"/>
    </source>
</evidence>
<dbReference type="PANTHER" id="PTHR30204">
    <property type="entry name" value="REDOX-CYCLING DRUG-SENSING TRANSCRIPTIONAL ACTIVATOR SOXR"/>
    <property type="match status" value="1"/>
</dbReference>
<reference evidence="10" key="1">
    <citation type="submission" date="2017-09" db="EMBL/GenBank/DDBJ databases">
        <title>Depth-based differentiation of microbial function through sediment-hosted aquifers and enrichment of novel symbionts in the deep terrestrial subsurface.</title>
        <authorList>
            <person name="Probst A.J."/>
            <person name="Ladd B."/>
            <person name="Jarett J.K."/>
            <person name="Geller-Mcgrath D.E."/>
            <person name="Sieber C.M.K."/>
            <person name="Emerson J.B."/>
            <person name="Anantharaman K."/>
            <person name="Thomas B.C."/>
            <person name="Malmstrom R."/>
            <person name="Stieglmeier M."/>
            <person name="Klingl A."/>
            <person name="Woyke T."/>
            <person name="Ryan C.M."/>
            <person name="Banfield J.F."/>
        </authorList>
    </citation>
    <scope>NUCLEOTIDE SEQUENCE [LARGE SCALE GENOMIC DNA]</scope>
</reference>
<dbReference type="GO" id="GO:0009007">
    <property type="term" value="F:site-specific DNA-methyltransferase (adenine-specific) activity"/>
    <property type="evidence" value="ECO:0007669"/>
    <property type="project" value="UniProtKB-EC"/>
</dbReference>
<evidence type="ECO:0000256" key="5">
    <source>
        <dbReference type="ARBA" id="ARBA00023015"/>
    </source>
</evidence>
<keyword evidence="3 9" id="KW-0808">Transferase</keyword>
<dbReference type="PROSITE" id="PS50937">
    <property type="entry name" value="HTH_MERR_2"/>
    <property type="match status" value="1"/>
</dbReference>
<dbReference type="SUPFAM" id="SSF53335">
    <property type="entry name" value="S-adenosyl-L-methionine-dependent methyltransferases"/>
    <property type="match status" value="1"/>
</dbReference>
<evidence type="ECO:0000259" key="8">
    <source>
        <dbReference type="PROSITE" id="PS50937"/>
    </source>
</evidence>
<comment type="caution">
    <text evidence="9">The sequence shown here is derived from an EMBL/GenBank/DDBJ whole genome shotgun (WGS) entry which is preliminary data.</text>
</comment>
<evidence type="ECO:0000256" key="2">
    <source>
        <dbReference type="ARBA" id="ARBA00022603"/>
    </source>
</evidence>
<dbReference type="GO" id="GO:0003677">
    <property type="term" value="F:DNA binding"/>
    <property type="evidence" value="ECO:0007669"/>
    <property type="project" value="UniProtKB-KW"/>
</dbReference>
<dbReference type="CDD" id="cd00592">
    <property type="entry name" value="HTH_MerR-like"/>
    <property type="match status" value="1"/>
</dbReference>
<dbReference type="InterPro" id="IPR012327">
    <property type="entry name" value="MeTrfase_D12"/>
</dbReference>
<dbReference type="EMBL" id="PETL01000019">
    <property type="protein sequence ID" value="PIV64794.1"/>
    <property type="molecule type" value="Genomic_DNA"/>
</dbReference>
<dbReference type="PANTHER" id="PTHR30204:SF69">
    <property type="entry name" value="MERR-FAMILY TRANSCRIPTIONAL REGULATOR"/>
    <property type="match status" value="1"/>
</dbReference>
<name>A0A2M7EAT2_9BACT</name>
<sequence>MERKRVYKIGEFAKKARMPVSTVNYYVNKELIRPQKVTPSGYRLFSEESLNTVSAIRQLQAQYLPLEEIRKHLKAKGKLGFKFFQTTLSFPEIEQPSVTFQFPSTRYQGSKLKLVEWIWQNIKHLDFRSALDAFGGTGCVAYMFKTKGKQVFYNDILKSNYYIGLALIENDHQTLTSEDLRLLLEKHPDIKYPAFIQETFRDIYFTDEENAWLDMVIKNIELLDNIYKKALAYYALFQSCIIKRPYNLFHRKNLYIRMANVKRSFGNKITWDTPFPVHFVRFAEEANESIFSNGKKEKAFNLDVFDIEGQYDLVYIDTPYISSKGVGVDYFEFYHFLEGILNYNQWGNLINYRSKHKSLEHKKSVWTGKDLIHNAFDRLFNKFKDSILVVSYRSNGIPSGVEIMALLKKYKREVEEVKRKDYKYVLSNNGSEELLFVAK</sequence>
<gene>
    <name evidence="9" type="ORF">COS11_00305</name>
</gene>
<keyword evidence="4" id="KW-0949">S-adenosyl-L-methionine</keyword>
<dbReference type="Pfam" id="PF02086">
    <property type="entry name" value="MethyltransfD12"/>
    <property type="match status" value="1"/>
</dbReference>
<proteinExistence type="predicted"/>
<dbReference type="Gene3D" id="1.10.1660.10">
    <property type="match status" value="1"/>
</dbReference>
<dbReference type="Proteomes" id="UP000228886">
    <property type="component" value="Unassembled WGS sequence"/>
</dbReference>
<evidence type="ECO:0000256" key="3">
    <source>
        <dbReference type="ARBA" id="ARBA00022679"/>
    </source>
</evidence>
<protein>
    <submittedName>
        <fullName evidence="9">DNA methyltransferase</fullName>
    </submittedName>
</protein>
<accession>A0A2M7EAT2</accession>
<dbReference type="GO" id="GO:0009307">
    <property type="term" value="P:DNA restriction-modification system"/>
    <property type="evidence" value="ECO:0007669"/>
    <property type="project" value="InterPro"/>
</dbReference>
<dbReference type="SUPFAM" id="SSF46955">
    <property type="entry name" value="Putative DNA-binding domain"/>
    <property type="match status" value="1"/>
</dbReference>
<feature type="domain" description="HTH merR-type" evidence="8">
    <location>
        <begin position="6"/>
        <end position="75"/>
    </location>
</feature>
<dbReference type="InterPro" id="IPR029063">
    <property type="entry name" value="SAM-dependent_MTases_sf"/>
</dbReference>
<dbReference type="Pfam" id="PF13411">
    <property type="entry name" value="MerR_1"/>
    <property type="match status" value="1"/>
</dbReference>